<comment type="caution">
    <text evidence="2">The sequence shown here is derived from an EMBL/GenBank/DDBJ whole genome shotgun (WGS) entry which is preliminary data.</text>
</comment>
<feature type="chain" id="PRO_5001912122" evidence="1">
    <location>
        <begin position="23"/>
        <end position="147"/>
    </location>
</feature>
<protein>
    <submittedName>
        <fullName evidence="2">Uncharacterized protein</fullName>
    </submittedName>
</protein>
<dbReference type="RefSeq" id="WP_035232819.1">
    <property type="nucleotide sequence ID" value="NZ_ARXV01000007.1"/>
</dbReference>
<sequence>MKKFLVVVVSCAAFLLAGVAQAGPQAQRLGVCLTESLNGKERKQLAKWVFLSISAHSTIKPYSSASPADIDDSNRYVGGLITRLLTDDCPSQARAAFEENGARAFEDAFRVVGEVAMMELMNEPAVGESMGAFEKYLDQEKFNQAFQ</sequence>
<dbReference type="eggNOG" id="ENOG50333BE">
    <property type="taxonomic scope" value="Bacteria"/>
</dbReference>
<organism evidence="2 3">
    <name type="scientific">Alcanivorax nanhaiticus</name>
    <dbReference type="NCBI Taxonomy" id="1177154"/>
    <lineage>
        <taxon>Bacteria</taxon>
        <taxon>Pseudomonadati</taxon>
        <taxon>Pseudomonadota</taxon>
        <taxon>Gammaproteobacteria</taxon>
        <taxon>Oceanospirillales</taxon>
        <taxon>Alcanivoracaceae</taxon>
        <taxon>Alcanivorax</taxon>
    </lineage>
</organism>
<dbReference type="Proteomes" id="UP000029444">
    <property type="component" value="Unassembled WGS sequence"/>
</dbReference>
<name>A0A095UQ97_9GAMM</name>
<dbReference type="OrthoDB" id="5508986at2"/>
<evidence type="ECO:0000256" key="1">
    <source>
        <dbReference type="SAM" id="SignalP"/>
    </source>
</evidence>
<feature type="signal peptide" evidence="1">
    <location>
        <begin position="1"/>
        <end position="22"/>
    </location>
</feature>
<evidence type="ECO:0000313" key="3">
    <source>
        <dbReference type="Proteomes" id="UP000029444"/>
    </source>
</evidence>
<keyword evidence="3" id="KW-1185">Reference proteome</keyword>
<reference evidence="2 3" key="1">
    <citation type="submission" date="2012-09" db="EMBL/GenBank/DDBJ databases">
        <title>Genome Sequence of alkane-degrading Bacterium Alcanivorax sp. 19-m-6.</title>
        <authorList>
            <person name="Lai Q."/>
            <person name="Shao Z."/>
        </authorList>
    </citation>
    <scope>NUCLEOTIDE SEQUENCE [LARGE SCALE GENOMIC DNA]</scope>
    <source>
        <strain evidence="2 3">19-m-6</strain>
    </source>
</reference>
<keyword evidence="1" id="KW-0732">Signal</keyword>
<dbReference type="PATRIC" id="fig|1177154.3.peg.2111"/>
<accession>A0A095UQ97</accession>
<evidence type="ECO:0000313" key="2">
    <source>
        <dbReference type="EMBL" id="KGD64710.1"/>
    </source>
</evidence>
<dbReference type="AlphaFoldDB" id="A0A095UQ97"/>
<dbReference type="EMBL" id="ARXV01000007">
    <property type="protein sequence ID" value="KGD64710.1"/>
    <property type="molecule type" value="Genomic_DNA"/>
</dbReference>
<gene>
    <name evidence="2" type="ORF">Y5S_02076</name>
</gene>
<proteinExistence type="predicted"/>